<dbReference type="EMBL" id="BMKX01000002">
    <property type="protein sequence ID" value="GGJ57290.1"/>
    <property type="molecule type" value="Genomic_DNA"/>
</dbReference>
<comment type="caution">
    <text evidence="7">The sequence shown here is derived from an EMBL/GenBank/DDBJ whole genome shotgun (WGS) entry which is preliminary data.</text>
</comment>
<feature type="transmembrane region" description="Helical" evidence="5">
    <location>
        <begin position="95"/>
        <end position="112"/>
    </location>
</feature>
<feature type="domain" description="TM2" evidence="6">
    <location>
        <begin position="23"/>
        <end position="71"/>
    </location>
</feature>
<evidence type="ECO:0000256" key="2">
    <source>
        <dbReference type="ARBA" id="ARBA00022692"/>
    </source>
</evidence>
<sequence length="117" mass="12953">MSVSPNNYQYTASENGVYNGEGKKNFIVTWLLSWFLGVLGVDRFYLGKIGTGILKLVTLGGFGIWALIDIILILCGTMRDKSGYSLAGYEQHKKVALIVTVIFMVLGIGTSWENFSY</sequence>
<gene>
    <name evidence="7" type="ORF">GCM10007173_15170</name>
</gene>
<evidence type="ECO:0000256" key="5">
    <source>
        <dbReference type="SAM" id="Phobius"/>
    </source>
</evidence>
<dbReference type="GeneID" id="303303882"/>
<reference evidence="8" key="1">
    <citation type="journal article" date="2019" name="Int. J. Syst. Evol. Microbiol.">
        <title>The Global Catalogue of Microorganisms (GCM) 10K type strain sequencing project: providing services to taxonomists for standard genome sequencing and annotation.</title>
        <authorList>
            <consortium name="The Broad Institute Genomics Platform"/>
            <consortium name="The Broad Institute Genome Sequencing Center for Infectious Disease"/>
            <person name="Wu L."/>
            <person name="Ma J."/>
        </authorList>
    </citation>
    <scope>NUCLEOTIDE SEQUENCE [LARGE SCALE GENOMIC DNA]</scope>
    <source>
        <strain evidence="8">CGMCC 1.3685</strain>
    </source>
</reference>
<comment type="subcellular location">
    <subcellularLocation>
        <location evidence="1">Membrane</location>
        <topology evidence="1">Multi-pass membrane protein</topology>
    </subcellularLocation>
</comment>
<proteinExistence type="predicted"/>
<keyword evidence="4 5" id="KW-0472">Membrane</keyword>
<protein>
    <recommendedName>
        <fullName evidence="6">TM2 domain-containing protein</fullName>
    </recommendedName>
</protein>
<keyword evidence="8" id="KW-1185">Reference proteome</keyword>
<dbReference type="PANTHER" id="PTHR21016:SF25">
    <property type="entry name" value="TM2 DOMAIN-CONTAINING PROTEIN DDB_G0277895-RELATED"/>
    <property type="match status" value="1"/>
</dbReference>
<keyword evidence="2 5" id="KW-0812">Transmembrane</keyword>
<dbReference type="InterPro" id="IPR050932">
    <property type="entry name" value="TM2D1-3-like"/>
</dbReference>
<dbReference type="PANTHER" id="PTHR21016">
    <property type="entry name" value="BETA-AMYLOID BINDING PROTEIN-RELATED"/>
    <property type="match status" value="1"/>
</dbReference>
<dbReference type="Pfam" id="PF05154">
    <property type="entry name" value="TM2"/>
    <property type="match status" value="1"/>
</dbReference>
<evidence type="ECO:0000313" key="8">
    <source>
        <dbReference type="Proteomes" id="UP000606115"/>
    </source>
</evidence>
<feature type="transmembrane region" description="Helical" evidence="5">
    <location>
        <begin position="52"/>
        <end position="74"/>
    </location>
</feature>
<evidence type="ECO:0000313" key="7">
    <source>
        <dbReference type="EMBL" id="GGJ57290.1"/>
    </source>
</evidence>
<organism evidence="7 8">
    <name type="scientific">Glutamicibacter ardleyensis</name>
    <dbReference type="NCBI Taxonomy" id="225894"/>
    <lineage>
        <taxon>Bacteria</taxon>
        <taxon>Bacillati</taxon>
        <taxon>Actinomycetota</taxon>
        <taxon>Actinomycetes</taxon>
        <taxon>Micrococcales</taxon>
        <taxon>Micrococcaceae</taxon>
        <taxon>Glutamicibacter</taxon>
    </lineage>
</organism>
<evidence type="ECO:0000256" key="3">
    <source>
        <dbReference type="ARBA" id="ARBA00022989"/>
    </source>
</evidence>
<evidence type="ECO:0000256" key="4">
    <source>
        <dbReference type="ARBA" id="ARBA00023136"/>
    </source>
</evidence>
<dbReference type="RefSeq" id="WP_188684810.1">
    <property type="nucleotide sequence ID" value="NZ_BMKX01000002.1"/>
</dbReference>
<evidence type="ECO:0000256" key="1">
    <source>
        <dbReference type="ARBA" id="ARBA00004141"/>
    </source>
</evidence>
<dbReference type="InterPro" id="IPR007829">
    <property type="entry name" value="TM2"/>
</dbReference>
<dbReference type="Proteomes" id="UP000606115">
    <property type="component" value="Unassembled WGS sequence"/>
</dbReference>
<accession>A0ABQ2DHI1</accession>
<keyword evidence="3 5" id="KW-1133">Transmembrane helix</keyword>
<name>A0ABQ2DHI1_9MICC</name>
<evidence type="ECO:0000259" key="6">
    <source>
        <dbReference type="Pfam" id="PF05154"/>
    </source>
</evidence>
<feature type="transmembrane region" description="Helical" evidence="5">
    <location>
        <begin position="26"/>
        <end position="46"/>
    </location>
</feature>